<sequence>MSSQATKLFFVLLTLVAVINAAVLRAADLNPALQERSIFSFRDPKIEYKSLKGDFFNDLHSDHYDTPPPLKTFHKYPKTYFYNGKPVFEAKHGVVSQKELEKAYKRFGGVYVTRWGENPVAIGRTVEPAHRDNELALYLKNRNFVRENFGEDAALVAYGHDLKPLKVSFWDAHNPFVSSDSKVKKGASLKSMRHRLTKGGLIRVPNNAGSYLDISKSIKGNIQKVDVLGDLSYAFSKLSKVHA</sequence>
<dbReference type="Proteomes" id="UP000324022">
    <property type="component" value="Unassembled WGS sequence"/>
</dbReference>
<dbReference type="EMBL" id="OOIN01000024">
    <property type="protein sequence ID" value="SPO28661.1"/>
    <property type="molecule type" value="Genomic_DNA"/>
</dbReference>
<protein>
    <submittedName>
        <fullName evidence="2">Uncharacterized protein</fullName>
    </submittedName>
</protein>
<keyword evidence="1" id="KW-0732">Signal</keyword>
<dbReference type="AlphaFoldDB" id="A0A5C3EGT5"/>
<feature type="signal peptide" evidence="1">
    <location>
        <begin position="1"/>
        <end position="21"/>
    </location>
</feature>
<evidence type="ECO:0000256" key="1">
    <source>
        <dbReference type="SAM" id="SignalP"/>
    </source>
</evidence>
<keyword evidence="3" id="KW-1185">Reference proteome</keyword>
<accession>A0A5C3EGT5</accession>
<proteinExistence type="predicted"/>
<name>A0A5C3EGT5_9BASI</name>
<organism evidence="2 3">
    <name type="scientific">Ustilago trichophora</name>
    <dbReference type="NCBI Taxonomy" id="86804"/>
    <lineage>
        <taxon>Eukaryota</taxon>
        <taxon>Fungi</taxon>
        <taxon>Dikarya</taxon>
        <taxon>Basidiomycota</taxon>
        <taxon>Ustilaginomycotina</taxon>
        <taxon>Ustilaginomycetes</taxon>
        <taxon>Ustilaginales</taxon>
        <taxon>Ustilaginaceae</taxon>
        <taxon>Ustilago</taxon>
    </lineage>
</organism>
<evidence type="ECO:0000313" key="3">
    <source>
        <dbReference type="Proteomes" id="UP000324022"/>
    </source>
</evidence>
<gene>
    <name evidence="2" type="ORF">UTRI_04539</name>
</gene>
<feature type="chain" id="PRO_5023125228" evidence="1">
    <location>
        <begin position="22"/>
        <end position="243"/>
    </location>
</feature>
<reference evidence="2 3" key="1">
    <citation type="submission" date="2018-03" db="EMBL/GenBank/DDBJ databases">
        <authorList>
            <person name="Guldener U."/>
        </authorList>
    </citation>
    <scope>NUCLEOTIDE SEQUENCE [LARGE SCALE GENOMIC DNA]</scope>
    <source>
        <strain evidence="2 3">NBRC100155</strain>
    </source>
</reference>
<evidence type="ECO:0000313" key="2">
    <source>
        <dbReference type="EMBL" id="SPO28661.1"/>
    </source>
</evidence>